<evidence type="ECO:0000256" key="5">
    <source>
        <dbReference type="RuleBase" id="RU361157"/>
    </source>
</evidence>
<comment type="caution">
    <text evidence="7">The sequence shown here is derived from an EMBL/GenBank/DDBJ whole genome shotgun (WGS) entry which is preliminary data.</text>
</comment>
<dbReference type="InterPro" id="IPR000412">
    <property type="entry name" value="ABC_2_transport"/>
</dbReference>
<keyword evidence="3 5" id="KW-1133">Transmembrane helix</keyword>
<dbReference type="AlphaFoldDB" id="A0A9X3S3E5"/>
<name>A0A9X3S3E5_9ACTN</name>
<dbReference type="InterPro" id="IPR047817">
    <property type="entry name" value="ABC2_TM_bact-type"/>
</dbReference>
<evidence type="ECO:0000313" key="7">
    <source>
        <dbReference type="EMBL" id="MDA0165645.1"/>
    </source>
</evidence>
<dbReference type="InterPro" id="IPR051784">
    <property type="entry name" value="Nod_factor_ABC_transporter"/>
</dbReference>
<organism evidence="7 8">
    <name type="scientific">Solirubrobacter ginsenosidimutans</name>
    <dbReference type="NCBI Taxonomy" id="490573"/>
    <lineage>
        <taxon>Bacteria</taxon>
        <taxon>Bacillati</taxon>
        <taxon>Actinomycetota</taxon>
        <taxon>Thermoleophilia</taxon>
        <taxon>Solirubrobacterales</taxon>
        <taxon>Solirubrobacteraceae</taxon>
        <taxon>Solirubrobacter</taxon>
    </lineage>
</organism>
<feature type="transmembrane region" description="Helical" evidence="5">
    <location>
        <begin position="247"/>
        <end position="266"/>
    </location>
</feature>
<keyword evidence="8" id="KW-1185">Reference proteome</keyword>
<dbReference type="Pfam" id="PF01061">
    <property type="entry name" value="ABC2_membrane"/>
    <property type="match status" value="1"/>
</dbReference>
<dbReference type="GO" id="GO:0140359">
    <property type="term" value="F:ABC-type transporter activity"/>
    <property type="evidence" value="ECO:0007669"/>
    <property type="project" value="InterPro"/>
</dbReference>
<evidence type="ECO:0000259" key="6">
    <source>
        <dbReference type="PROSITE" id="PS51012"/>
    </source>
</evidence>
<dbReference type="PROSITE" id="PS51012">
    <property type="entry name" value="ABC_TM2"/>
    <property type="match status" value="1"/>
</dbReference>
<proteinExistence type="inferred from homology"/>
<evidence type="ECO:0000256" key="3">
    <source>
        <dbReference type="ARBA" id="ARBA00022989"/>
    </source>
</evidence>
<accession>A0A9X3S3E5</accession>
<dbReference type="PIRSF" id="PIRSF006648">
    <property type="entry name" value="DrrB"/>
    <property type="match status" value="1"/>
</dbReference>
<feature type="transmembrane region" description="Helical" evidence="5">
    <location>
        <begin position="192"/>
        <end position="211"/>
    </location>
</feature>
<gene>
    <name evidence="7" type="ORF">OM076_35590</name>
</gene>
<dbReference type="RefSeq" id="WP_270044906.1">
    <property type="nucleotide sequence ID" value="NZ_JAPDOD010000050.1"/>
</dbReference>
<sequence>MSENFPAPLIVRARPTGPRTFLSDTLLLTGRNVRLALRTPQLLALASITPAMFVLLFRYVFGGSIHVPGYPSYVDYLIPGIIVQTSLFGGSSSAVGVAEDMTKGVTDRLRALPTSRTAILAARTLADLLRLAYTIALLIALGYLVGFRFGGTPLEVAAGLTITLLFGYACSWLFTLIGLVVRDAESATMAGFLVTFPFVFASSIFTAPATFPHWLETFAEAQPVTHVTDALRGLSAGTASLHSVESALAWSLGIVVVSAVLATWRFRRL</sequence>
<dbReference type="PANTHER" id="PTHR43229">
    <property type="entry name" value="NODULATION PROTEIN J"/>
    <property type="match status" value="1"/>
</dbReference>
<keyword evidence="5" id="KW-0813">Transport</keyword>
<feature type="transmembrane region" description="Helical" evidence="5">
    <location>
        <begin position="131"/>
        <end position="150"/>
    </location>
</feature>
<comment type="similarity">
    <text evidence="5">Belongs to the ABC-2 integral membrane protein family.</text>
</comment>
<keyword evidence="4 5" id="KW-0472">Membrane</keyword>
<evidence type="ECO:0000256" key="1">
    <source>
        <dbReference type="ARBA" id="ARBA00004141"/>
    </source>
</evidence>
<feature type="transmembrane region" description="Helical" evidence="5">
    <location>
        <begin position="42"/>
        <end position="61"/>
    </location>
</feature>
<comment type="subcellular location">
    <subcellularLocation>
        <location evidence="5">Cell membrane</location>
        <topology evidence="5">Multi-pass membrane protein</topology>
    </subcellularLocation>
    <subcellularLocation>
        <location evidence="1">Membrane</location>
        <topology evidence="1">Multi-pass membrane protein</topology>
    </subcellularLocation>
</comment>
<keyword evidence="2 5" id="KW-0812">Transmembrane</keyword>
<feature type="domain" description="ABC transmembrane type-2" evidence="6">
    <location>
        <begin position="41"/>
        <end position="269"/>
    </location>
</feature>
<keyword evidence="5" id="KW-1003">Cell membrane</keyword>
<dbReference type="InterPro" id="IPR013525">
    <property type="entry name" value="ABC2_TM"/>
</dbReference>
<reference evidence="7" key="1">
    <citation type="submission" date="2022-10" db="EMBL/GenBank/DDBJ databases">
        <title>The WGS of Solirubrobacter ginsenosidimutans DSM 21036.</title>
        <authorList>
            <person name="Jiang Z."/>
        </authorList>
    </citation>
    <scope>NUCLEOTIDE SEQUENCE</scope>
    <source>
        <strain evidence="7">DSM 21036</strain>
    </source>
</reference>
<evidence type="ECO:0000256" key="4">
    <source>
        <dbReference type="ARBA" id="ARBA00023136"/>
    </source>
</evidence>
<feature type="transmembrane region" description="Helical" evidence="5">
    <location>
        <begin position="76"/>
        <end position="98"/>
    </location>
</feature>
<protein>
    <recommendedName>
        <fullName evidence="5">Transport permease protein</fullName>
    </recommendedName>
</protein>
<evidence type="ECO:0000313" key="8">
    <source>
        <dbReference type="Proteomes" id="UP001149140"/>
    </source>
</evidence>
<dbReference type="EMBL" id="JAPDOD010000050">
    <property type="protein sequence ID" value="MDA0165645.1"/>
    <property type="molecule type" value="Genomic_DNA"/>
</dbReference>
<evidence type="ECO:0000256" key="2">
    <source>
        <dbReference type="ARBA" id="ARBA00022692"/>
    </source>
</evidence>
<dbReference type="Proteomes" id="UP001149140">
    <property type="component" value="Unassembled WGS sequence"/>
</dbReference>
<feature type="transmembrane region" description="Helical" evidence="5">
    <location>
        <begin position="156"/>
        <end position="180"/>
    </location>
</feature>
<dbReference type="GO" id="GO:0043190">
    <property type="term" value="C:ATP-binding cassette (ABC) transporter complex"/>
    <property type="evidence" value="ECO:0007669"/>
    <property type="project" value="InterPro"/>
</dbReference>
<dbReference type="PANTHER" id="PTHR43229:SF2">
    <property type="entry name" value="NODULATION PROTEIN J"/>
    <property type="match status" value="1"/>
</dbReference>